<dbReference type="GO" id="GO:0006874">
    <property type="term" value="P:intracellular calcium ion homeostasis"/>
    <property type="evidence" value="ECO:0007669"/>
    <property type="project" value="TreeGrafter"/>
</dbReference>
<dbReference type="GO" id="GO:0012505">
    <property type="term" value="C:endomembrane system"/>
    <property type="evidence" value="ECO:0007669"/>
    <property type="project" value="UniProtKB-SubCell"/>
</dbReference>
<evidence type="ECO:0000256" key="6">
    <source>
        <dbReference type="ARBA" id="ARBA00023065"/>
    </source>
</evidence>
<dbReference type="OMA" id="HTMKFLS"/>
<feature type="transmembrane region" description="Helical" evidence="9">
    <location>
        <begin position="544"/>
        <end position="565"/>
    </location>
</feature>
<feature type="domain" description="EF-hand" evidence="11">
    <location>
        <begin position="301"/>
        <end position="336"/>
    </location>
</feature>
<feature type="domain" description="EF-hand" evidence="11">
    <location>
        <begin position="337"/>
        <end position="372"/>
    </location>
</feature>
<feature type="transmembrane region" description="Helical" evidence="9">
    <location>
        <begin position="80"/>
        <end position="101"/>
    </location>
</feature>
<evidence type="ECO:0000256" key="8">
    <source>
        <dbReference type="SAM" id="MobiDB-lite"/>
    </source>
</evidence>
<feature type="signal peptide" evidence="10">
    <location>
        <begin position="1"/>
        <end position="22"/>
    </location>
</feature>
<dbReference type="InterPro" id="IPR018247">
    <property type="entry name" value="EF_Hand_1_Ca_BS"/>
</dbReference>
<feature type="transmembrane region" description="Helical" evidence="9">
    <location>
        <begin position="442"/>
        <end position="460"/>
    </location>
</feature>
<keyword evidence="6" id="KW-0406">Ion transport</keyword>
<dbReference type="CDD" id="cd00051">
    <property type="entry name" value="EFh"/>
    <property type="match status" value="1"/>
</dbReference>
<evidence type="ECO:0000256" key="7">
    <source>
        <dbReference type="ARBA" id="ARBA00023136"/>
    </source>
</evidence>
<dbReference type="Gene3D" id="1.10.238.10">
    <property type="entry name" value="EF-hand"/>
    <property type="match status" value="1"/>
</dbReference>
<dbReference type="InterPro" id="IPR004713">
    <property type="entry name" value="CaH_exchang"/>
</dbReference>
<dbReference type="InterPro" id="IPR011992">
    <property type="entry name" value="EF-hand-dom_pair"/>
</dbReference>
<evidence type="ECO:0000256" key="3">
    <source>
        <dbReference type="ARBA" id="ARBA00022692"/>
    </source>
</evidence>
<feature type="transmembrane region" description="Helical" evidence="9">
    <location>
        <begin position="572"/>
        <end position="591"/>
    </location>
</feature>
<dbReference type="SUPFAM" id="SSF47473">
    <property type="entry name" value="EF-hand"/>
    <property type="match status" value="1"/>
</dbReference>
<evidence type="ECO:0000313" key="12">
    <source>
        <dbReference type="EMBL" id="CUI15436.1"/>
    </source>
</evidence>
<evidence type="ECO:0000256" key="1">
    <source>
        <dbReference type="ARBA" id="ARBA00004127"/>
    </source>
</evidence>
<feature type="transmembrane region" description="Helical" evidence="9">
    <location>
        <begin position="515"/>
        <end position="538"/>
    </location>
</feature>
<keyword evidence="13" id="KW-1185">Reference proteome</keyword>
<dbReference type="InterPro" id="IPR004837">
    <property type="entry name" value="NaCa_Exmemb"/>
</dbReference>
<feature type="transmembrane region" description="Helical" evidence="9">
    <location>
        <begin position="50"/>
        <end position="68"/>
    </location>
</feature>
<dbReference type="PROSITE" id="PS00018">
    <property type="entry name" value="EF_HAND_1"/>
    <property type="match status" value="1"/>
</dbReference>
<dbReference type="EMBL" id="CYKH01002148">
    <property type="protein sequence ID" value="CUI15436.1"/>
    <property type="molecule type" value="Genomic_DNA"/>
</dbReference>
<evidence type="ECO:0000256" key="4">
    <source>
        <dbReference type="ARBA" id="ARBA00022837"/>
    </source>
</evidence>
<dbReference type="SMART" id="SM00054">
    <property type="entry name" value="EFh"/>
    <property type="match status" value="2"/>
</dbReference>
<dbReference type="GO" id="GO:0016020">
    <property type="term" value="C:membrane"/>
    <property type="evidence" value="ECO:0007669"/>
    <property type="project" value="InterPro"/>
</dbReference>
<dbReference type="PANTHER" id="PTHR31503">
    <property type="entry name" value="VACUOLAR CALCIUM ION TRANSPORTER"/>
    <property type="match status" value="1"/>
</dbReference>
<dbReference type="Pfam" id="PF01699">
    <property type="entry name" value="Na_Ca_ex"/>
    <property type="match status" value="1"/>
</dbReference>
<evidence type="ECO:0000256" key="2">
    <source>
        <dbReference type="ARBA" id="ARBA00022448"/>
    </source>
</evidence>
<dbReference type="GO" id="GO:0015369">
    <property type="term" value="F:calcium:proton antiporter activity"/>
    <property type="evidence" value="ECO:0007669"/>
    <property type="project" value="TreeGrafter"/>
</dbReference>
<dbReference type="Proteomes" id="UP000051952">
    <property type="component" value="Unassembled WGS sequence"/>
</dbReference>
<feature type="chain" id="PRO_5006623406" evidence="10">
    <location>
        <begin position="23"/>
        <end position="597"/>
    </location>
</feature>
<dbReference type="PANTHER" id="PTHR31503:SF36">
    <property type="entry name" value="SODIUM_CALCIUM EXCHANGER MEMBRANE REGION DOMAIN-CONTAINING PROTEIN"/>
    <property type="match status" value="1"/>
</dbReference>
<name>A0A0S4KLE2_BODSA</name>
<keyword evidence="7 9" id="KW-0472">Membrane</keyword>
<sequence>MKPASFVPIVIILIVLSVSVHADTNTTNTTTDDSFLTKLFIDVKAFPNDGYGFVQLLMVGAAYGYILMVGSNMIKDGSELLLLVPSLAGVVGSVVLPVLGAVPDGAIVIFSGLGPDAQTQISVGIGALAGSTVMLLTVPWVMCLFGGRVSINNNGEYNYIRDKSNPEWKKLDPEGGFFNSGVRCGPLIGYNAKVMIVTLVSFLIVQIPALVKHCAKTDTKEECNSPPIAALVGGIVAIALFCFYLWDQARIANDDEAKEGKIDEVRKKALERGLMSIRGLLPLDQIRDRDGDIAIDKDSKRFKAFLRPFFRKYDVDGDEVMSLEELELLLRDMGEKPSKEQVKDIFDKVDTDHSGSISFSEFVEMMCDVLENNDSLHPVASLTTNGTRVVEPLLNKESSRSGVHEGGASDDENDGEDNDEEEEPEVPEDLAHLTPKQQQRRILIRSFGTMGLGVFLVLFFSDPMVDVLSSLGDRIHVSPFYVAFVLAPLASNASELIAAYSYSKKKTEKSMTISFSSLVGAACMNNTFCLALFLFLVYFKDLKWEFTAETVCIIAVEMAMFFIALRRSHPMWTAVVVALLYPAALGLVNGMEAAGLD</sequence>
<keyword evidence="4" id="KW-0106">Calcium</keyword>
<feature type="compositionally biased region" description="Acidic residues" evidence="8">
    <location>
        <begin position="408"/>
        <end position="428"/>
    </location>
</feature>
<dbReference type="InterPro" id="IPR002048">
    <property type="entry name" value="EF_hand_dom"/>
</dbReference>
<feature type="transmembrane region" description="Helical" evidence="9">
    <location>
        <begin position="480"/>
        <end position="503"/>
    </location>
</feature>
<reference evidence="13" key="1">
    <citation type="submission" date="2015-09" db="EMBL/GenBank/DDBJ databases">
        <authorList>
            <consortium name="Pathogen Informatics"/>
        </authorList>
    </citation>
    <scope>NUCLEOTIDE SEQUENCE [LARGE SCALE GENOMIC DNA]</scope>
    <source>
        <strain evidence="13">Lake Konstanz</strain>
    </source>
</reference>
<evidence type="ECO:0000256" key="9">
    <source>
        <dbReference type="SAM" id="Phobius"/>
    </source>
</evidence>
<feature type="transmembrane region" description="Helical" evidence="9">
    <location>
        <begin position="121"/>
        <end position="145"/>
    </location>
</feature>
<protein>
    <submittedName>
        <fullName evidence="12">Sodium/calcium exchange protein, putative</fullName>
    </submittedName>
</protein>
<proteinExistence type="predicted"/>
<keyword evidence="10" id="KW-0732">Signal</keyword>
<dbReference type="VEuPathDB" id="TriTrypDB:BSAL_42365"/>
<feature type="transmembrane region" description="Helical" evidence="9">
    <location>
        <begin position="227"/>
        <end position="246"/>
    </location>
</feature>
<evidence type="ECO:0000256" key="10">
    <source>
        <dbReference type="SAM" id="SignalP"/>
    </source>
</evidence>
<dbReference type="AlphaFoldDB" id="A0A0S4KLE2"/>
<dbReference type="GO" id="GO:0005509">
    <property type="term" value="F:calcium ion binding"/>
    <property type="evidence" value="ECO:0007669"/>
    <property type="project" value="InterPro"/>
</dbReference>
<organism evidence="12 13">
    <name type="scientific">Bodo saltans</name>
    <name type="common">Flagellated protozoan</name>
    <dbReference type="NCBI Taxonomy" id="75058"/>
    <lineage>
        <taxon>Eukaryota</taxon>
        <taxon>Discoba</taxon>
        <taxon>Euglenozoa</taxon>
        <taxon>Kinetoplastea</taxon>
        <taxon>Metakinetoplastina</taxon>
        <taxon>Eubodonida</taxon>
        <taxon>Bodonidae</taxon>
        <taxon>Bodo</taxon>
    </lineage>
</organism>
<dbReference type="OrthoDB" id="26525at2759"/>
<evidence type="ECO:0000313" key="13">
    <source>
        <dbReference type="Proteomes" id="UP000051952"/>
    </source>
</evidence>
<keyword evidence="2" id="KW-0813">Transport</keyword>
<dbReference type="Pfam" id="PF13499">
    <property type="entry name" value="EF-hand_7"/>
    <property type="match status" value="1"/>
</dbReference>
<evidence type="ECO:0000259" key="11">
    <source>
        <dbReference type="PROSITE" id="PS50222"/>
    </source>
</evidence>
<dbReference type="PROSITE" id="PS50222">
    <property type="entry name" value="EF_HAND_2"/>
    <property type="match status" value="2"/>
</dbReference>
<feature type="region of interest" description="Disordered" evidence="8">
    <location>
        <begin position="393"/>
        <end position="432"/>
    </location>
</feature>
<feature type="transmembrane region" description="Helical" evidence="9">
    <location>
        <begin position="187"/>
        <end position="207"/>
    </location>
</feature>
<keyword evidence="5 9" id="KW-1133">Transmembrane helix</keyword>
<accession>A0A0S4KLE2</accession>
<keyword evidence="3 9" id="KW-0812">Transmembrane</keyword>
<evidence type="ECO:0000256" key="5">
    <source>
        <dbReference type="ARBA" id="ARBA00022989"/>
    </source>
</evidence>
<comment type="subcellular location">
    <subcellularLocation>
        <location evidence="1">Endomembrane system</location>
        <topology evidence="1">Multi-pass membrane protein</topology>
    </subcellularLocation>
</comment>
<gene>
    <name evidence="12" type="ORF">BSAL_42365</name>
</gene>